<dbReference type="InterPro" id="IPR036249">
    <property type="entry name" value="Thioredoxin-like_sf"/>
</dbReference>
<dbReference type="PANTHER" id="PTHR12289:SF67">
    <property type="match status" value="1"/>
</dbReference>
<dbReference type="RefSeq" id="WP_310798843.1">
    <property type="nucleotide sequence ID" value="NZ_CP123872.1"/>
</dbReference>
<dbReference type="Proteomes" id="UP001268683">
    <property type="component" value="Chromosome"/>
</dbReference>
<dbReference type="InterPro" id="IPR050931">
    <property type="entry name" value="Mito_Protein_Transport_Metaxin"/>
</dbReference>
<dbReference type="SUPFAM" id="SSF47616">
    <property type="entry name" value="GST C-terminal domain-like"/>
    <property type="match status" value="1"/>
</dbReference>
<reference evidence="2" key="1">
    <citation type="submission" date="2023-04" db="EMBL/GenBank/DDBJ databases">
        <title>Complete genome sequence of Temperatibacter marinus.</title>
        <authorList>
            <person name="Rong J.-C."/>
            <person name="Yi M.-L."/>
            <person name="Zhao Q."/>
        </authorList>
    </citation>
    <scope>NUCLEOTIDE SEQUENCE</scope>
    <source>
        <strain evidence="2">NBRC 110045</strain>
    </source>
</reference>
<dbReference type="Pfam" id="PF13417">
    <property type="entry name" value="GST_N_3"/>
    <property type="match status" value="1"/>
</dbReference>
<dbReference type="SUPFAM" id="SSF52833">
    <property type="entry name" value="Thioredoxin-like"/>
    <property type="match status" value="1"/>
</dbReference>
<sequence length="349" mass="39994">MTSRLRLIGGTMSPYSRKMVALLRYRHIPYQVIWGDINQKLPEMGIEKPKPVLYPVFLMPDKNGQEVATVDSTPIIRTLESQYTGRSVLPDHPVMDFINSLLEDFGDEWCVKYMFHYRWNFKEDIRVSGPKLIYSSVNTLPKEPAKQMADMFSQRQISRLFWVGSNETTAPLIEASYERFLILMDKHLEAQPFLLGSRPSSADFAVHGQLTQLIAEDPTPRRIAHDVSLRTVSWTDIMEDQSGLDEKSARWNAPSNLPETLMDILREVGRTYVPTMIANAKAVIAGEESWTCHVDGHTWEQPVNLYQAKCLKWIREEFKTLSTDHQHQALEILSEAGCKPLIDASIEKK</sequence>
<dbReference type="Gene3D" id="3.40.30.10">
    <property type="entry name" value="Glutaredoxin"/>
    <property type="match status" value="1"/>
</dbReference>
<keyword evidence="3" id="KW-1185">Reference proteome</keyword>
<dbReference type="EMBL" id="CP123872">
    <property type="protein sequence ID" value="WND02997.1"/>
    <property type="molecule type" value="Genomic_DNA"/>
</dbReference>
<dbReference type="KEGG" id="tmk:QGN29_01285"/>
<dbReference type="InterPro" id="IPR036282">
    <property type="entry name" value="Glutathione-S-Trfase_C_sf"/>
</dbReference>
<gene>
    <name evidence="2" type="ORF">QGN29_01285</name>
</gene>
<accession>A0AA52EI69</accession>
<dbReference type="PANTHER" id="PTHR12289">
    <property type="entry name" value="METAXIN RELATED"/>
    <property type="match status" value="1"/>
</dbReference>
<dbReference type="InterPro" id="IPR004045">
    <property type="entry name" value="Glutathione_S-Trfase_N"/>
</dbReference>
<organism evidence="2 3">
    <name type="scientific">Temperatibacter marinus</name>
    <dbReference type="NCBI Taxonomy" id="1456591"/>
    <lineage>
        <taxon>Bacteria</taxon>
        <taxon>Pseudomonadati</taxon>
        <taxon>Pseudomonadota</taxon>
        <taxon>Alphaproteobacteria</taxon>
        <taxon>Kordiimonadales</taxon>
        <taxon>Temperatibacteraceae</taxon>
        <taxon>Temperatibacter</taxon>
    </lineage>
</organism>
<dbReference type="GO" id="GO:0005737">
    <property type="term" value="C:cytoplasm"/>
    <property type="evidence" value="ECO:0007669"/>
    <property type="project" value="TreeGrafter"/>
</dbReference>
<name>A0AA52EI69_9PROT</name>
<feature type="domain" description="GST N-terminal" evidence="1">
    <location>
        <begin position="8"/>
        <end position="86"/>
    </location>
</feature>
<evidence type="ECO:0000313" key="3">
    <source>
        <dbReference type="Proteomes" id="UP001268683"/>
    </source>
</evidence>
<evidence type="ECO:0000259" key="1">
    <source>
        <dbReference type="Pfam" id="PF13417"/>
    </source>
</evidence>
<dbReference type="AlphaFoldDB" id="A0AA52EI69"/>
<proteinExistence type="predicted"/>
<evidence type="ECO:0000313" key="2">
    <source>
        <dbReference type="EMBL" id="WND02997.1"/>
    </source>
</evidence>
<protein>
    <submittedName>
        <fullName evidence="2">Glutathione S-transferase N-terminal domain-containing protein</fullName>
    </submittedName>
</protein>